<dbReference type="GO" id="GO:0005675">
    <property type="term" value="C:transcription factor TFIIH holo complex"/>
    <property type="evidence" value="ECO:0007669"/>
    <property type="project" value="TreeGrafter"/>
</dbReference>
<dbReference type="AlphaFoldDB" id="A0A6T6HXU1"/>
<comment type="subunit">
    <text evidence="8">Component of the 7-subunit TFIIH core complex.</text>
</comment>
<dbReference type="SUPFAM" id="SSF142897">
    <property type="entry name" value="TFB5-like"/>
    <property type="match status" value="1"/>
</dbReference>
<evidence type="ECO:0000313" key="11">
    <source>
        <dbReference type="EMBL" id="CAD8341908.1"/>
    </source>
</evidence>
<keyword evidence="5 8" id="KW-0804">Transcription</keyword>
<comment type="function">
    <text evidence="8">In NER, TFIIH acts by opening DNA around the lesion to allow the excision of the damaged oligonucleotide and its replacement by a new DNA fragment. In transcription, TFIIH has an essential role in transcription initiation. When the pre-initiation complex (PIC) has been established, TFIIH is required for promoter opening and promoter escape.</text>
</comment>
<evidence type="ECO:0000256" key="3">
    <source>
        <dbReference type="ARBA" id="ARBA00022763"/>
    </source>
</evidence>
<dbReference type="EMBL" id="HBEF01022686">
    <property type="protein sequence ID" value="CAD8341907.1"/>
    <property type="molecule type" value="Transcribed_RNA"/>
</dbReference>
<evidence type="ECO:0000256" key="7">
    <source>
        <dbReference type="ARBA" id="ARBA00023242"/>
    </source>
</evidence>
<dbReference type="PANTHER" id="PTHR28580">
    <property type="entry name" value="GENERAL TRANSCRIPTION FACTOR IIH SUBUNIT 5"/>
    <property type="match status" value="1"/>
</dbReference>
<evidence type="ECO:0000256" key="8">
    <source>
        <dbReference type="RuleBase" id="RU368032"/>
    </source>
</evidence>
<dbReference type="EMBL" id="HBEF01022687">
    <property type="protein sequence ID" value="CAD8341908.1"/>
    <property type="molecule type" value="Transcribed_RNA"/>
</dbReference>
<gene>
    <name evidence="10" type="ORF">CAUS1442_LOCUS14042</name>
    <name evidence="11" type="ORF">CAUS1442_LOCUS14043</name>
</gene>
<name>A0A6T6HXU1_9STRA</name>
<accession>A0A6T6HXU1</accession>
<dbReference type="Pfam" id="PF06331">
    <property type="entry name" value="Tfb5"/>
    <property type="match status" value="1"/>
</dbReference>
<comment type="similarity">
    <text evidence="2 8">Belongs to the TFB5 family.</text>
</comment>
<organism evidence="11">
    <name type="scientific">Craspedostauros australis</name>
    <dbReference type="NCBI Taxonomy" id="1486917"/>
    <lineage>
        <taxon>Eukaryota</taxon>
        <taxon>Sar</taxon>
        <taxon>Stramenopiles</taxon>
        <taxon>Ochrophyta</taxon>
        <taxon>Bacillariophyta</taxon>
        <taxon>Bacillariophyceae</taxon>
        <taxon>Bacillariophycidae</taxon>
        <taxon>Naviculales</taxon>
        <taxon>Naviculaceae</taxon>
        <taxon>Craspedostauros</taxon>
    </lineage>
</organism>
<evidence type="ECO:0000256" key="4">
    <source>
        <dbReference type="ARBA" id="ARBA00023015"/>
    </source>
</evidence>
<dbReference type="GO" id="GO:0000439">
    <property type="term" value="C:transcription factor TFIIH core complex"/>
    <property type="evidence" value="ECO:0007669"/>
    <property type="project" value="UniProtKB-UniRule"/>
</dbReference>
<dbReference type="SMART" id="SM01395">
    <property type="entry name" value="Tbf5"/>
    <property type="match status" value="1"/>
</dbReference>
<proteinExistence type="inferred from homology"/>
<evidence type="ECO:0000313" key="10">
    <source>
        <dbReference type="EMBL" id="CAD8341907.1"/>
    </source>
</evidence>
<feature type="region of interest" description="Disordered" evidence="9">
    <location>
        <begin position="1"/>
        <end position="37"/>
    </location>
</feature>
<dbReference type="InterPro" id="IPR035935">
    <property type="entry name" value="TFB5-like_sf"/>
</dbReference>
<dbReference type="GO" id="GO:0006367">
    <property type="term" value="P:transcription initiation at RNA polymerase II promoter"/>
    <property type="evidence" value="ECO:0007669"/>
    <property type="project" value="UniProtKB-UniRule"/>
</dbReference>
<evidence type="ECO:0000256" key="6">
    <source>
        <dbReference type="ARBA" id="ARBA00023204"/>
    </source>
</evidence>
<dbReference type="PANTHER" id="PTHR28580:SF1">
    <property type="entry name" value="GENERAL TRANSCRIPTION FACTOR IIH SUBUNIT 5"/>
    <property type="match status" value="1"/>
</dbReference>
<keyword evidence="6 8" id="KW-0234">DNA repair</keyword>
<sequence length="111" mass="12395">MPSRKSGESSSRKSSAKSSSVSPSRRNPAHTSDAPASAGYLITCDVPTKQYIQYLNEMKAVDKKFIIEDLDATHLLVKKKARAEIERRVESWMDENVFSAVEKFGEDLDIS</sequence>
<reference evidence="11" key="1">
    <citation type="submission" date="2021-01" db="EMBL/GenBank/DDBJ databases">
        <authorList>
            <person name="Corre E."/>
            <person name="Pelletier E."/>
            <person name="Niang G."/>
            <person name="Scheremetjew M."/>
            <person name="Finn R."/>
            <person name="Kale V."/>
            <person name="Holt S."/>
            <person name="Cochrane G."/>
            <person name="Meng A."/>
            <person name="Brown T."/>
            <person name="Cohen L."/>
        </authorList>
    </citation>
    <scope>NUCLEOTIDE SEQUENCE</scope>
    <source>
        <strain evidence="11">CCMP3328</strain>
    </source>
</reference>
<comment type="subcellular location">
    <subcellularLocation>
        <location evidence="1 8">Nucleus</location>
    </subcellularLocation>
</comment>
<feature type="compositionally biased region" description="Low complexity" evidence="9">
    <location>
        <begin position="12"/>
        <end position="26"/>
    </location>
</feature>
<dbReference type="GO" id="GO:0006294">
    <property type="term" value="P:nucleotide-excision repair, preincision complex assembly"/>
    <property type="evidence" value="ECO:0007669"/>
    <property type="project" value="TreeGrafter"/>
</dbReference>
<keyword evidence="3 8" id="KW-0227">DNA damage</keyword>
<evidence type="ECO:0000256" key="1">
    <source>
        <dbReference type="ARBA" id="ARBA00004123"/>
    </source>
</evidence>
<protein>
    <recommendedName>
        <fullName evidence="8">General transcription and DNA repair factor IIH subunit TFB5</fullName>
    </recommendedName>
</protein>
<dbReference type="InterPro" id="IPR009400">
    <property type="entry name" value="TFIIH_TTDA/Tfb5"/>
</dbReference>
<keyword evidence="7 8" id="KW-0539">Nucleus</keyword>
<evidence type="ECO:0000256" key="9">
    <source>
        <dbReference type="SAM" id="MobiDB-lite"/>
    </source>
</evidence>
<feature type="compositionally biased region" description="Basic and acidic residues" evidence="9">
    <location>
        <begin position="1"/>
        <end position="11"/>
    </location>
</feature>
<evidence type="ECO:0000256" key="2">
    <source>
        <dbReference type="ARBA" id="ARBA00007470"/>
    </source>
</evidence>
<dbReference type="Gene3D" id="3.30.70.1220">
    <property type="entry name" value="TFB5-like"/>
    <property type="match status" value="1"/>
</dbReference>
<evidence type="ECO:0000256" key="5">
    <source>
        <dbReference type="ARBA" id="ARBA00023163"/>
    </source>
</evidence>
<keyword evidence="4 8" id="KW-0805">Transcription regulation</keyword>